<reference evidence="8" key="1">
    <citation type="journal article" date="2021" name="Proc. Natl. Acad. Sci. U.S.A.">
        <title>Three genomes in the algal genus Volvox reveal the fate of a haploid sex-determining region after a transition to homothallism.</title>
        <authorList>
            <person name="Yamamoto K."/>
            <person name="Hamaji T."/>
            <person name="Kawai-Toyooka H."/>
            <person name="Matsuzaki R."/>
            <person name="Takahashi F."/>
            <person name="Nishimura Y."/>
            <person name="Kawachi M."/>
            <person name="Noguchi H."/>
            <person name="Minakuchi Y."/>
            <person name="Umen J.G."/>
            <person name="Toyoda A."/>
            <person name="Nozaki H."/>
        </authorList>
    </citation>
    <scope>NUCLEOTIDE SEQUENCE</scope>
    <source>
        <strain evidence="8">NIES-3785</strain>
    </source>
</reference>
<keyword evidence="4" id="KW-1015">Disulfide bond</keyword>
<dbReference type="Gene3D" id="2.10.25.10">
    <property type="entry name" value="Laminin"/>
    <property type="match status" value="4"/>
</dbReference>
<dbReference type="InterPro" id="IPR036426">
    <property type="entry name" value="Bulb-type_lectin_dom_sf"/>
</dbReference>
<dbReference type="PROSITE" id="PS01186">
    <property type="entry name" value="EGF_2"/>
    <property type="match status" value="1"/>
</dbReference>
<feature type="domain" description="EGF-like" evidence="7">
    <location>
        <begin position="256"/>
        <end position="297"/>
    </location>
</feature>
<dbReference type="SUPFAM" id="SSF57184">
    <property type="entry name" value="Growth factor receptor domain"/>
    <property type="match status" value="1"/>
</dbReference>
<keyword evidence="3" id="KW-0677">Repeat</keyword>
<dbReference type="SMART" id="SM00179">
    <property type="entry name" value="EGF_CA"/>
    <property type="match status" value="5"/>
</dbReference>
<evidence type="ECO:0000256" key="4">
    <source>
        <dbReference type="ARBA" id="ARBA00023157"/>
    </source>
</evidence>
<comment type="caution">
    <text evidence="8">The sequence shown here is derived from an EMBL/GenBank/DDBJ whole genome shotgun (WGS) entry which is preliminary data.</text>
</comment>
<evidence type="ECO:0000256" key="3">
    <source>
        <dbReference type="ARBA" id="ARBA00022737"/>
    </source>
</evidence>
<sequence>MELVKSSSKARTCTFADSCWICTVRVPHARSSSPSYPLIEFTAALPGQLPVLGCSLSNNRPSVCQSNHRLRSCVQVPSPCGGNSTCVNTTTYYQCTCPKGYMYDRTLKTCVDVDECAVTNPPCVSPDDFDTANNTRCVNTPGSYRCECPPGYQLIQQWVRRYILTYACVDIDECQTMACGDPAATCVNREGSYVCRCPDTTYYDAKSKKCVDVNECAVTNSPCGGSSICTDQPGGYSCGCPANSGLAYVATMNDCLADLCSPQTCGGNSTCGMSSPTSYFCGCAPGFAYNATLRTCTSMAGLDSMRVEAGQICPTDSTTCPINDGTSCGLYFAKALKPIDNLSKTWPCNRLISPNGKFKMVVLYSGQVVIYNGTKIFWQTVAPALRERRSLLLQEDGTWVLWDIDADWSTDYSGFYGTTLLENIGPEQGPFIMRMGNDGRAQIVNGLGAIAWTSDIMPPAAGRRLLRG</sequence>
<dbReference type="InterPro" id="IPR001881">
    <property type="entry name" value="EGF-like_Ca-bd_dom"/>
</dbReference>
<dbReference type="InterPro" id="IPR000152">
    <property type="entry name" value="EGF-type_Asp/Asn_hydroxyl_site"/>
</dbReference>
<dbReference type="InterPro" id="IPR000742">
    <property type="entry name" value="EGF"/>
</dbReference>
<gene>
    <name evidence="8" type="ORF">Vretimale_12107</name>
</gene>
<dbReference type="PANTHER" id="PTHR24034:SF89">
    <property type="entry name" value="COMPLEMENT COMPONENT C1Q RECEPTOR"/>
    <property type="match status" value="1"/>
</dbReference>
<feature type="domain" description="EGF-like" evidence="7">
    <location>
        <begin position="170"/>
        <end position="211"/>
    </location>
</feature>
<keyword evidence="2" id="KW-0732">Signal</keyword>
<dbReference type="SUPFAM" id="SSF51110">
    <property type="entry name" value="alpha-D-mannose-specific plant lectins"/>
    <property type="match status" value="1"/>
</dbReference>
<dbReference type="SMART" id="SM00181">
    <property type="entry name" value="EGF"/>
    <property type="match status" value="5"/>
</dbReference>
<accession>A0A8J4GJ08</accession>
<evidence type="ECO:0000256" key="6">
    <source>
        <dbReference type="PROSITE-ProRule" id="PRU00076"/>
    </source>
</evidence>
<comment type="caution">
    <text evidence="6">Lacks conserved residue(s) required for the propagation of feature annotation.</text>
</comment>
<evidence type="ECO:0000256" key="2">
    <source>
        <dbReference type="ARBA" id="ARBA00022729"/>
    </source>
</evidence>
<dbReference type="EMBL" id="BNCQ01000026">
    <property type="protein sequence ID" value="GIM08072.1"/>
    <property type="molecule type" value="Genomic_DNA"/>
</dbReference>
<feature type="domain" description="EGF-like" evidence="7">
    <location>
        <begin position="112"/>
        <end position="155"/>
    </location>
</feature>
<evidence type="ECO:0000313" key="8">
    <source>
        <dbReference type="EMBL" id="GIM08072.1"/>
    </source>
</evidence>
<evidence type="ECO:0000256" key="1">
    <source>
        <dbReference type="ARBA" id="ARBA00022536"/>
    </source>
</evidence>
<dbReference type="InterPro" id="IPR050751">
    <property type="entry name" value="ECM_structural_protein"/>
</dbReference>
<organism evidence="8 9">
    <name type="scientific">Volvox reticuliferus</name>
    <dbReference type="NCBI Taxonomy" id="1737510"/>
    <lineage>
        <taxon>Eukaryota</taxon>
        <taxon>Viridiplantae</taxon>
        <taxon>Chlorophyta</taxon>
        <taxon>core chlorophytes</taxon>
        <taxon>Chlorophyceae</taxon>
        <taxon>CS clade</taxon>
        <taxon>Chlamydomonadales</taxon>
        <taxon>Volvocaceae</taxon>
        <taxon>Volvox</taxon>
    </lineage>
</organism>
<dbReference type="CDD" id="cd00054">
    <property type="entry name" value="EGF_CA"/>
    <property type="match status" value="4"/>
</dbReference>
<feature type="domain" description="EGF-like" evidence="7">
    <location>
        <begin position="212"/>
        <end position="250"/>
    </location>
</feature>
<dbReference type="PROSITE" id="PS01187">
    <property type="entry name" value="EGF_CA"/>
    <property type="match status" value="1"/>
</dbReference>
<dbReference type="Gene3D" id="2.90.10.10">
    <property type="entry name" value="Bulb-type lectin domain"/>
    <property type="match status" value="1"/>
</dbReference>
<dbReference type="FunFam" id="2.10.25.10:FF:000005">
    <property type="entry name" value="Fibrillin 2"/>
    <property type="match status" value="1"/>
</dbReference>
<dbReference type="GO" id="GO:0005509">
    <property type="term" value="F:calcium ion binding"/>
    <property type="evidence" value="ECO:0007669"/>
    <property type="project" value="InterPro"/>
</dbReference>
<dbReference type="InterPro" id="IPR009030">
    <property type="entry name" value="Growth_fac_rcpt_cys_sf"/>
</dbReference>
<dbReference type="Pfam" id="PF07645">
    <property type="entry name" value="EGF_CA"/>
    <property type="match status" value="4"/>
</dbReference>
<protein>
    <recommendedName>
        <fullName evidence="7">EGF-like domain-containing protein</fullName>
    </recommendedName>
</protein>
<name>A0A8J4GJ08_9CHLO</name>
<evidence type="ECO:0000256" key="5">
    <source>
        <dbReference type="ARBA" id="ARBA00023180"/>
    </source>
</evidence>
<keyword evidence="5" id="KW-0325">Glycoprotein</keyword>
<dbReference type="InterPro" id="IPR018097">
    <property type="entry name" value="EGF_Ca-bd_CS"/>
</dbReference>
<keyword evidence="1 6" id="KW-0245">EGF-like domain</keyword>
<evidence type="ECO:0000313" key="9">
    <source>
        <dbReference type="Proteomes" id="UP000722791"/>
    </source>
</evidence>
<dbReference type="AlphaFoldDB" id="A0A8J4GJ08"/>
<evidence type="ECO:0000259" key="7">
    <source>
        <dbReference type="PROSITE" id="PS50026"/>
    </source>
</evidence>
<dbReference type="InterPro" id="IPR049883">
    <property type="entry name" value="NOTCH1_EGF-like"/>
</dbReference>
<feature type="domain" description="EGF-like" evidence="7">
    <location>
        <begin position="69"/>
        <end position="107"/>
    </location>
</feature>
<dbReference type="PROSITE" id="PS50026">
    <property type="entry name" value="EGF_3"/>
    <property type="match status" value="5"/>
</dbReference>
<dbReference type="Proteomes" id="UP000722791">
    <property type="component" value="Unassembled WGS sequence"/>
</dbReference>
<dbReference type="PANTHER" id="PTHR24034">
    <property type="entry name" value="EGF-LIKE DOMAIN-CONTAINING PROTEIN"/>
    <property type="match status" value="1"/>
</dbReference>
<dbReference type="PROSITE" id="PS00010">
    <property type="entry name" value="ASX_HYDROXYL"/>
    <property type="match status" value="4"/>
</dbReference>
<dbReference type="SUPFAM" id="SSF57196">
    <property type="entry name" value="EGF/Laminin"/>
    <property type="match status" value="2"/>
</dbReference>
<proteinExistence type="predicted"/>